<evidence type="ECO:0000313" key="3">
    <source>
        <dbReference type="EMBL" id="KKN23496.1"/>
    </source>
</evidence>
<dbReference type="SMART" id="SM00986">
    <property type="entry name" value="UDG"/>
    <property type="match status" value="1"/>
</dbReference>
<evidence type="ECO:0000259" key="2">
    <source>
        <dbReference type="SMART" id="SM00986"/>
    </source>
</evidence>
<dbReference type="SMART" id="SM00482">
    <property type="entry name" value="POLAc"/>
    <property type="match status" value="1"/>
</dbReference>
<dbReference type="InterPro" id="IPR002298">
    <property type="entry name" value="DNA_polymerase_A"/>
</dbReference>
<dbReference type="Gene3D" id="3.40.470.10">
    <property type="entry name" value="Uracil-DNA glycosylase-like domain"/>
    <property type="match status" value="1"/>
</dbReference>
<reference evidence="3" key="1">
    <citation type="journal article" date="2015" name="Nature">
        <title>Complex archaea that bridge the gap between prokaryotes and eukaryotes.</title>
        <authorList>
            <person name="Spang A."/>
            <person name="Saw J.H."/>
            <person name="Jorgensen S.L."/>
            <person name="Zaremba-Niedzwiedzka K."/>
            <person name="Martijn J."/>
            <person name="Lind A.E."/>
            <person name="van Eijk R."/>
            <person name="Schleper C."/>
            <person name="Guy L."/>
            <person name="Ettema T.J."/>
        </authorList>
    </citation>
    <scope>NUCLEOTIDE SEQUENCE</scope>
</reference>
<protein>
    <recommendedName>
        <fullName evidence="4">DNA-directed DNA polymerase family A palm domain-containing protein</fullName>
    </recommendedName>
</protein>
<sequence length="1073" mass="122091">MRVPAEGPKNAKIMVLGESPGSNEWKRGKPFIGQSGDIINDVFTASGIKRSQIYISNVIKDHLPPWGDYKRAFFFQGGHPTKEYLDGIIEVVKEIREVKPNVVMPLGNYALWALMQHEGVSKWRGSILESTIVEGLKVIPSLHPAFFINARNMWHRLAMLEWDFRRVVRESEFPEIREPNPTILVDPTPAEMLDAVDRYTSCDSLMIDTEWYNADSLAYIGFADSKDYATVIPNTSMHAQRAYRAILQSDIPKDSQNGWAFDLPALARQGFDIVNPGDDLMVAWNSCWASLRSKSLATICSILTDQKYYKDEVEFVGRDEKKGQLYCGTDCVVQYEALDKIKKEEFPITNGQIGYEISKSAAPFFIESTKIGILIDNEKRKSLRDIHLEKADEIEDALSATIGYSINCRSFKQVQALVFDQLLPAYGIKRTKRTSAQEYLMDIAGSTKVEAVQLILGSIIRVRQNRNIVSRYLHDGILDIDGRARTNWNLAGTRSGRFSSTIPWWPGLAFQTVPDDARDIFIADPGHVFIGFDYRQAEAVVVALLTYNHDLLDDLETGVDIHTLLASQLPFGKTYDKLIIEINELLKAGKSKDDCRPRYISKKCFLPGTELLTRSGWKAVESINNSESIASWSIEGRIQFEVPSEWIREDYSGQVISVKGRAVSQLVTDNHRLPVENNYGRISEIIANDLPITYGRLPLSGVLDDEEWHTDEVTIRLLAATWADGYHPKGYNQTRFGFTKERKIHRLRQLLQEACLDWRENDYRYKGGANHISVKAVIPKSLTWELINLPLKIRLAFLNELPYWDGTIEENRVRIFNTDYSAMEIISTIAHISGFSANIVKHGKPVGNRKQCWTMTIRESPFSAYTSLEVNKDKYIGPVYCPTVSTGWILTRRDGKISISGNSRHAFNYVEGADTFALQVNREWINTGIGIGRTEAKDIRKQYLGLNPGLETWWDEVKRTLYDQKYIDNSFGRRRFVLGKITDKLIREMVSYYPQSTIGDLCTQGIVKVCQALPYAQVLLHMHDGGMFQVPEDKVDEAYETMMDLVVWPIRVGREMITIKADGKRGYSWGEMR</sequence>
<gene>
    <name evidence="3" type="ORF">LCGC14_0904310</name>
</gene>
<dbReference type="InterPro" id="IPR012337">
    <property type="entry name" value="RNaseH-like_sf"/>
</dbReference>
<dbReference type="InterPro" id="IPR043502">
    <property type="entry name" value="DNA/RNA_pol_sf"/>
</dbReference>
<proteinExistence type="predicted"/>
<dbReference type="PANTHER" id="PTHR10133:SF62">
    <property type="entry name" value="DNA POLYMERASE THETA"/>
    <property type="match status" value="1"/>
</dbReference>
<dbReference type="PANTHER" id="PTHR10133">
    <property type="entry name" value="DNA POLYMERASE I"/>
    <property type="match status" value="1"/>
</dbReference>
<dbReference type="Gene3D" id="3.30.420.10">
    <property type="entry name" value="Ribonuclease H-like superfamily/Ribonuclease H"/>
    <property type="match status" value="1"/>
</dbReference>
<dbReference type="SUPFAM" id="SSF56672">
    <property type="entry name" value="DNA/RNA polymerases"/>
    <property type="match status" value="2"/>
</dbReference>
<organism evidence="3">
    <name type="scientific">marine sediment metagenome</name>
    <dbReference type="NCBI Taxonomy" id="412755"/>
    <lineage>
        <taxon>unclassified sequences</taxon>
        <taxon>metagenomes</taxon>
        <taxon>ecological metagenomes</taxon>
    </lineage>
</organism>
<dbReference type="SUPFAM" id="SSF51294">
    <property type="entry name" value="Hedgehog/intein (Hint) domain"/>
    <property type="match status" value="1"/>
</dbReference>
<dbReference type="InterPro" id="IPR036844">
    <property type="entry name" value="Hint_dom_sf"/>
</dbReference>
<comment type="caution">
    <text evidence="3">The sequence shown here is derived from an EMBL/GenBank/DDBJ whole genome shotgun (WGS) entry which is preliminary data.</text>
</comment>
<dbReference type="Gene3D" id="1.20.1060.10">
    <property type="entry name" value="Taq DNA Polymerase, Chain T, domain 4"/>
    <property type="match status" value="1"/>
</dbReference>
<feature type="domain" description="Uracil-DNA glycosylase-like" evidence="2">
    <location>
        <begin position="4"/>
        <end position="163"/>
    </location>
</feature>
<evidence type="ECO:0000259" key="1">
    <source>
        <dbReference type="SMART" id="SM00482"/>
    </source>
</evidence>
<dbReference type="CDD" id="cd10030">
    <property type="entry name" value="UDG-F4_TTUDGA_SPO1dp_like"/>
    <property type="match status" value="1"/>
</dbReference>
<dbReference type="InterPro" id="IPR036895">
    <property type="entry name" value="Uracil-DNA_glycosylase-like_sf"/>
</dbReference>
<dbReference type="GO" id="GO:0006302">
    <property type="term" value="P:double-strand break repair"/>
    <property type="evidence" value="ECO:0007669"/>
    <property type="project" value="TreeGrafter"/>
</dbReference>
<dbReference type="Gene3D" id="3.30.70.370">
    <property type="match status" value="2"/>
</dbReference>
<dbReference type="Pfam" id="PF00476">
    <property type="entry name" value="DNA_pol_A"/>
    <property type="match status" value="2"/>
</dbReference>
<dbReference type="GO" id="GO:0006261">
    <property type="term" value="P:DNA-templated DNA replication"/>
    <property type="evidence" value="ECO:0007669"/>
    <property type="project" value="InterPro"/>
</dbReference>
<dbReference type="Pfam" id="PF03167">
    <property type="entry name" value="UDG"/>
    <property type="match status" value="1"/>
</dbReference>
<dbReference type="AlphaFoldDB" id="A0A0F9REH6"/>
<evidence type="ECO:0008006" key="4">
    <source>
        <dbReference type="Google" id="ProtNLM"/>
    </source>
</evidence>
<dbReference type="Gene3D" id="1.10.150.20">
    <property type="entry name" value="5' to 3' exonuclease, C-terminal subdomain"/>
    <property type="match status" value="2"/>
</dbReference>
<dbReference type="InterPro" id="IPR001098">
    <property type="entry name" value="DNA-dir_DNA_pol_A_palm_dom"/>
</dbReference>
<dbReference type="SMART" id="SM00987">
    <property type="entry name" value="UreE_C"/>
    <property type="match status" value="1"/>
</dbReference>
<dbReference type="SUPFAM" id="SSF53098">
    <property type="entry name" value="Ribonuclease H-like"/>
    <property type="match status" value="1"/>
</dbReference>
<dbReference type="SUPFAM" id="SSF52141">
    <property type="entry name" value="Uracil-DNA glycosylase-like"/>
    <property type="match status" value="1"/>
</dbReference>
<dbReference type="GO" id="GO:0003677">
    <property type="term" value="F:DNA binding"/>
    <property type="evidence" value="ECO:0007669"/>
    <property type="project" value="InterPro"/>
</dbReference>
<name>A0A0F9REH6_9ZZZZ</name>
<dbReference type="GO" id="GO:0003887">
    <property type="term" value="F:DNA-directed DNA polymerase activity"/>
    <property type="evidence" value="ECO:0007669"/>
    <property type="project" value="InterPro"/>
</dbReference>
<dbReference type="InterPro" id="IPR005122">
    <property type="entry name" value="Uracil-DNA_glycosylase-like"/>
</dbReference>
<dbReference type="InterPro" id="IPR036397">
    <property type="entry name" value="RNaseH_sf"/>
</dbReference>
<accession>A0A0F9REH6</accession>
<feature type="domain" description="DNA-directed DNA polymerase family A palm" evidence="1">
    <location>
        <begin position="516"/>
        <end position="1034"/>
    </location>
</feature>
<dbReference type="EMBL" id="LAZR01002965">
    <property type="protein sequence ID" value="KKN23496.1"/>
    <property type="molecule type" value="Genomic_DNA"/>
</dbReference>